<dbReference type="RefSeq" id="WP_133230797.1">
    <property type="nucleotide sequence ID" value="NZ_SOZE01000009.1"/>
</dbReference>
<keyword evidence="4" id="KW-1185">Reference proteome</keyword>
<dbReference type="CDD" id="cd01185">
    <property type="entry name" value="INTN1_C_like"/>
    <property type="match status" value="1"/>
</dbReference>
<dbReference type="InterPro" id="IPR013762">
    <property type="entry name" value="Integrase-like_cat_sf"/>
</dbReference>
<accession>A0A4Y8SF15</accession>
<dbReference type="EMBL" id="SOZE01000009">
    <property type="protein sequence ID" value="TFF37649.1"/>
    <property type="molecule type" value="Genomic_DNA"/>
</dbReference>
<evidence type="ECO:0000313" key="4">
    <source>
        <dbReference type="Proteomes" id="UP000297540"/>
    </source>
</evidence>
<dbReference type="PANTHER" id="PTHR30349:SF64">
    <property type="entry name" value="PROPHAGE INTEGRASE INTD-RELATED"/>
    <property type="match status" value="1"/>
</dbReference>
<evidence type="ECO:0000256" key="1">
    <source>
        <dbReference type="ARBA" id="ARBA00023172"/>
    </source>
</evidence>
<dbReference type="PROSITE" id="PS51898">
    <property type="entry name" value="TYR_RECOMBINASE"/>
    <property type="match status" value="1"/>
</dbReference>
<name>A0A4Y8SF15_9SPHI</name>
<dbReference type="SUPFAM" id="SSF56349">
    <property type="entry name" value="DNA breaking-rejoining enzymes"/>
    <property type="match status" value="1"/>
</dbReference>
<dbReference type="PANTHER" id="PTHR30349">
    <property type="entry name" value="PHAGE INTEGRASE-RELATED"/>
    <property type="match status" value="1"/>
</dbReference>
<dbReference type="Pfam" id="PF00589">
    <property type="entry name" value="Phage_integrase"/>
    <property type="match status" value="1"/>
</dbReference>
<dbReference type="InterPro" id="IPR050090">
    <property type="entry name" value="Tyrosine_recombinase_XerCD"/>
</dbReference>
<evidence type="ECO:0000259" key="2">
    <source>
        <dbReference type="PROSITE" id="PS51898"/>
    </source>
</evidence>
<evidence type="ECO:0000313" key="3">
    <source>
        <dbReference type="EMBL" id="TFF37649.1"/>
    </source>
</evidence>
<dbReference type="GO" id="GO:0015074">
    <property type="term" value="P:DNA integration"/>
    <property type="evidence" value="ECO:0007669"/>
    <property type="project" value="InterPro"/>
</dbReference>
<comment type="caution">
    <text evidence="3">The sequence shown here is derived from an EMBL/GenBank/DDBJ whole genome shotgun (WGS) entry which is preliminary data.</text>
</comment>
<organism evidence="3 4">
    <name type="scientific">Mucilaginibacter psychrotolerans</name>
    <dbReference type="NCBI Taxonomy" id="1524096"/>
    <lineage>
        <taxon>Bacteria</taxon>
        <taxon>Pseudomonadati</taxon>
        <taxon>Bacteroidota</taxon>
        <taxon>Sphingobacteriia</taxon>
        <taxon>Sphingobacteriales</taxon>
        <taxon>Sphingobacteriaceae</taxon>
        <taxon>Mucilaginibacter</taxon>
    </lineage>
</organism>
<proteinExistence type="predicted"/>
<protein>
    <recommendedName>
        <fullName evidence="2">Tyr recombinase domain-containing protein</fullName>
    </recommendedName>
</protein>
<dbReference type="Proteomes" id="UP000297540">
    <property type="component" value="Unassembled WGS sequence"/>
</dbReference>
<reference evidence="3 4" key="1">
    <citation type="journal article" date="2017" name="Int. J. Syst. Evol. Microbiol.">
        <title>Mucilaginibacterpsychrotolerans sp. nov., isolated from peatlands.</title>
        <authorList>
            <person name="Deng Y."/>
            <person name="Shen L."/>
            <person name="Xu B."/>
            <person name="Liu Y."/>
            <person name="Gu Z."/>
            <person name="Liu H."/>
            <person name="Zhou Y."/>
        </authorList>
    </citation>
    <scope>NUCLEOTIDE SEQUENCE [LARGE SCALE GENOMIC DNA]</scope>
    <source>
        <strain evidence="3 4">NH7-4</strain>
    </source>
</reference>
<dbReference type="AlphaFoldDB" id="A0A4Y8SF15"/>
<dbReference type="InterPro" id="IPR002104">
    <property type="entry name" value="Integrase_catalytic"/>
</dbReference>
<dbReference type="GO" id="GO:0003677">
    <property type="term" value="F:DNA binding"/>
    <property type="evidence" value="ECO:0007669"/>
    <property type="project" value="InterPro"/>
</dbReference>
<dbReference type="Gene3D" id="1.10.443.10">
    <property type="entry name" value="Intergrase catalytic core"/>
    <property type="match status" value="1"/>
</dbReference>
<sequence>MFIFCCFTGLAFADVKQLKKSEVDIGIDGELRIYKGRQKTGTPSIIPLLPITKRILAKYEYNEQCIIKDQLLPVLSNQKYNAYLKEIGDMCGINKELKTHMARHTFGTTVTLANHVPLESIKEMMGHKSLRQTMHYAKVTGIKVNEDMAKLKKRLAKNNFISEHQIIGADEPKR</sequence>
<keyword evidence="1" id="KW-0233">DNA recombination</keyword>
<feature type="domain" description="Tyr recombinase" evidence="2">
    <location>
        <begin position="1"/>
        <end position="153"/>
    </location>
</feature>
<dbReference type="GO" id="GO:0006310">
    <property type="term" value="P:DNA recombination"/>
    <property type="evidence" value="ECO:0007669"/>
    <property type="project" value="UniProtKB-KW"/>
</dbReference>
<gene>
    <name evidence="3" type="ORF">E2R66_10795</name>
</gene>
<dbReference type="InterPro" id="IPR011010">
    <property type="entry name" value="DNA_brk_join_enz"/>
</dbReference>